<dbReference type="GO" id="GO:0042726">
    <property type="term" value="P:flavin-containing compound metabolic process"/>
    <property type="evidence" value="ECO:0007669"/>
    <property type="project" value="EnsemblFungi"/>
</dbReference>
<evidence type="ECO:0000313" key="3">
    <source>
        <dbReference type="Proteomes" id="UP000006310"/>
    </source>
</evidence>
<dbReference type="PANTHER" id="PTHR47675">
    <property type="entry name" value="MOLYBDOPTERIN BINDING DOMAIN PROTEIN (AFU_ORTHOLOGUE AFUA_5G11210)"/>
    <property type="match status" value="1"/>
</dbReference>
<dbReference type="PANTHER" id="PTHR47675:SF1">
    <property type="entry name" value="MOLYBDOPTERIN BINDING DOMAIN PROTEIN (AFU_ORTHOLOGUE AFUA_5G11210)"/>
    <property type="match status" value="1"/>
</dbReference>
<keyword evidence="3" id="KW-1185">Reference proteome</keyword>
<dbReference type="OMA" id="EGWAPGC"/>
<feature type="domain" description="MoaB/Mog" evidence="1">
    <location>
        <begin position="7"/>
        <end position="176"/>
    </location>
</feature>
<dbReference type="EMBL" id="HE978319">
    <property type="protein sequence ID" value="CCK70843.1"/>
    <property type="molecule type" value="Genomic_DNA"/>
</dbReference>
<dbReference type="InterPro" id="IPR036425">
    <property type="entry name" value="MoaB/Mog-like_dom_sf"/>
</dbReference>
<dbReference type="HOGENOM" id="CLU_030805_0_0_1"/>
<reference evidence="2 3" key="1">
    <citation type="journal article" date="2011" name="Proc. Natl. Acad. Sci. U.S.A.">
        <title>Evolutionary erosion of yeast sex chromosomes by mating-type switching accidents.</title>
        <authorList>
            <person name="Gordon J.L."/>
            <person name="Armisen D."/>
            <person name="Proux-Wera E."/>
            <person name="Oheigeartaigh S.S."/>
            <person name="Byrne K.P."/>
            <person name="Wolfe K.H."/>
        </authorList>
    </citation>
    <scope>NUCLEOTIDE SEQUENCE [LARGE SCALE GENOMIC DNA]</scope>
    <source>
        <strain evidence="3">ATCC MYA-139 / BCRC 22969 / CBS 8797 / CCRC 22969 / KCTC 17520 / NBRC 10181 / NCYC 3082</strain>
    </source>
</reference>
<proteinExistence type="predicted"/>
<dbReference type="SUPFAM" id="SSF53218">
    <property type="entry name" value="Molybdenum cofactor biosynthesis proteins"/>
    <property type="match status" value="1"/>
</dbReference>
<dbReference type="SMART" id="SM00852">
    <property type="entry name" value="MoCF_biosynth"/>
    <property type="match status" value="1"/>
</dbReference>
<dbReference type="InterPro" id="IPR001453">
    <property type="entry name" value="MoaB/Mog_dom"/>
</dbReference>
<dbReference type="CDD" id="cd00885">
    <property type="entry name" value="cinA"/>
    <property type="match status" value="1"/>
</dbReference>
<dbReference type="KEGG" id="kng:KNAG_0F01750"/>
<sequence>MSRIRAACVIIGDEVLNGKITDTNSSFFAKYCFKNGIKLEQIVTIGDNEEQIMDTMCDLKNKYQFIVTSGGIGSTHDDITYESIAKSFNLPCSINEELKKRMQERSHPENRLHGQALHDYYKMATLPSGPTVKNYYIADDLWVPVCCIDTKVFIFPGIPQLFERMINSMTPILKNLFHMSDNDCSFVRYYVKTPLSESQIAHTLKLIQEESTAVSQEIKIGSYPHFGMGFNTISILGEQKDDEYLKRIVTRAVNELQGEELSGDMEEKYSDER</sequence>
<evidence type="ECO:0000259" key="1">
    <source>
        <dbReference type="SMART" id="SM00852"/>
    </source>
</evidence>
<dbReference type="OrthoDB" id="448496at2759"/>
<gene>
    <name evidence="2" type="primary">KNAG0F01750</name>
    <name evidence="2" type="ordered locus">KNAG_0F01750</name>
</gene>
<protein>
    <recommendedName>
        <fullName evidence="1">MoaB/Mog domain-containing protein</fullName>
    </recommendedName>
</protein>
<dbReference type="RefSeq" id="XP_022465089.1">
    <property type="nucleotide sequence ID" value="XM_022608611.1"/>
</dbReference>
<dbReference type="Gene3D" id="3.40.980.10">
    <property type="entry name" value="MoaB/Mog-like domain"/>
    <property type="match status" value="1"/>
</dbReference>
<accession>J7RMP4</accession>
<dbReference type="Proteomes" id="UP000006310">
    <property type="component" value="Chromosome 6"/>
</dbReference>
<name>J7RMP4_HUIN7</name>
<dbReference type="AlphaFoldDB" id="J7RMP4"/>
<reference evidence="3" key="2">
    <citation type="submission" date="2012-08" db="EMBL/GenBank/DDBJ databases">
        <title>Genome sequence of Kazachstania naganishii.</title>
        <authorList>
            <person name="Gordon J.L."/>
            <person name="Armisen D."/>
            <person name="Proux-Wera E."/>
            <person name="OhEigeartaigh S.S."/>
            <person name="Byrne K.P."/>
            <person name="Wolfe K.H."/>
        </authorList>
    </citation>
    <scope>NUCLEOTIDE SEQUENCE [LARGE SCALE GENOMIC DNA]</scope>
    <source>
        <strain evidence="3">ATCC MYA-139 / BCRC 22969 / CBS 8797 / CCRC 22969 / KCTC 17520 / NBRC 10181 / NCYC 3082</strain>
    </source>
</reference>
<dbReference type="Pfam" id="PF00994">
    <property type="entry name" value="MoCF_biosynth"/>
    <property type="match status" value="1"/>
</dbReference>
<dbReference type="eggNOG" id="KOG2644">
    <property type="taxonomic scope" value="Eukaryota"/>
</dbReference>
<organism evidence="2 3">
    <name type="scientific">Huiozyma naganishii (strain ATCC MYA-139 / BCRC 22969 / CBS 8797 / KCTC 17520 / NBRC 10181 / NCYC 3082 / Yp74L-3)</name>
    <name type="common">Yeast</name>
    <name type="synonym">Kazachstania naganishii</name>
    <dbReference type="NCBI Taxonomy" id="1071383"/>
    <lineage>
        <taxon>Eukaryota</taxon>
        <taxon>Fungi</taxon>
        <taxon>Dikarya</taxon>
        <taxon>Ascomycota</taxon>
        <taxon>Saccharomycotina</taxon>
        <taxon>Saccharomycetes</taxon>
        <taxon>Saccharomycetales</taxon>
        <taxon>Saccharomycetaceae</taxon>
        <taxon>Huiozyma</taxon>
    </lineage>
</organism>
<dbReference type="STRING" id="1071383.J7RMP4"/>
<dbReference type="GeneID" id="34526558"/>
<evidence type="ECO:0000313" key="2">
    <source>
        <dbReference type="EMBL" id="CCK70843.1"/>
    </source>
</evidence>
<dbReference type="GO" id="GO:0047884">
    <property type="term" value="F:FAD diphosphatase activity"/>
    <property type="evidence" value="ECO:0007669"/>
    <property type="project" value="EnsemblFungi"/>
</dbReference>